<comment type="caution">
    <text evidence="2">The sequence shown here is derived from an EMBL/GenBank/DDBJ whole genome shotgun (WGS) entry which is preliminary data.</text>
</comment>
<keyword evidence="3" id="KW-1185">Reference proteome</keyword>
<sequence length="152" mass="16409">MPLPSLGRLSSRTNLKAAASSGRHRGAAKPVDDGVVEDSELTSYLAALAPDNDLESTGSGKRFGEAQVIQLRMSLVANQQLKDIAAEREISPQALAQEWILERLNWEGQASSAQDQRQHAADEVAGLTDLTDLTDEFHFPADAFDAPAVARR</sequence>
<evidence type="ECO:0000256" key="1">
    <source>
        <dbReference type="SAM" id="MobiDB-lite"/>
    </source>
</evidence>
<name>A0ABV5U7C6_9PSEU</name>
<dbReference type="RefSeq" id="WP_378197752.1">
    <property type="nucleotide sequence ID" value="NZ_JBHMBK010000018.1"/>
</dbReference>
<accession>A0ABV5U7C6</accession>
<reference evidence="2 3" key="1">
    <citation type="submission" date="2024-09" db="EMBL/GenBank/DDBJ databases">
        <authorList>
            <person name="Sun Q."/>
            <person name="Mori K."/>
        </authorList>
    </citation>
    <scope>NUCLEOTIDE SEQUENCE [LARGE SCALE GENOMIC DNA]</scope>
    <source>
        <strain evidence="2 3">JCM 13852</strain>
    </source>
</reference>
<evidence type="ECO:0000313" key="2">
    <source>
        <dbReference type="EMBL" id="MFB9687291.1"/>
    </source>
</evidence>
<feature type="region of interest" description="Disordered" evidence="1">
    <location>
        <begin position="1"/>
        <end position="34"/>
    </location>
</feature>
<proteinExistence type="predicted"/>
<gene>
    <name evidence="2" type="ORF">ACFFTO_24195</name>
</gene>
<protein>
    <submittedName>
        <fullName evidence="2">Uncharacterized protein</fullName>
    </submittedName>
</protein>
<organism evidence="2 3">
    <name type="scientific">Amycolatopsis plumensis</name>
    <dbReference type="NCBI Taxonomy" id="236508"/>
    <lineage>
        <taxon>Bacteria</taxon>
        <taxon>Bacillati</taxon>
        <taxon>Actinomycetota</taxon>
        <taxon>Actinomycetes</taxon>
        <taxon>Pseudonocardiales</taxon>
        <taxon>Pseudonocardiaceae</taxon>
        <taxon>Amycolatopsis</taxon>
    </lineage>
</organism>
<dbReference type="EMBL" id="JBHMBK010000018">
    <property type="protein sequence ID" value="MFB9687291.1"/>
    <property type="molecule type" value="Genomic_DNA"/>
</dbReference>
<dbReference type="Proteomes" id="UP001589535">
    <property type="component" value="Unassembled WGS sequence"/>
</dbReference>
<evidence type="ECO:0000313" key="3">
    <source>
        <dbReference type="Proteomes" id="UP001589535"/>
    </source>
</evidence>